<accession>A0A291ATZ4</accession>
<proteinExistence type="predicted"/>
<evidence type="ECO:0000313" key="3">
    <source>
        <dbReference type="Proteomes" id="UP000204584"/>
    </source>
</evidence>
<feature type="compositionally biased region" description="Acidic residues" evidence="1">
    <location>
        <begin position="107"/>
        <end position="134"/>
    </location>
</feature>
<reference evidence="2 3" key="1">
    <citation type="journal article" date="2013" name="Science">
        <title>Pandoraviruses: amoeba viruses with genomes up to 2.5 Mb reaching that of parasitic eukaryotes.</title>
        <authorList>
            <person name="Philippe N."/>
            <person name="Legendre M."/>
            <person name="Doutre G."/>
            <person name="Coute Y."/>
            <person name="Poirot O."/>
            <person name="Lescot M."/>
            <person name="Arslan D."/>
            <person name="Seltzer V."/>
            <person name="Bertaux L."/>
            <person name="Bruley C."/>
            <person name="Garin J."/>
            <person name="Claverie J.M."/>
            <person name="Abergel C."/>
        </authorList>
    </citation>
    <scope>NUCLEOTIDE SEQUENCE [LARGE SCALE GENOMIC DNA]</scope>
</reference>
<evidence type="ECO:0000313" key="2">
    <source>
        <dbReference type="EMBL" id="ATE82295.1"/>
    </source>
</evidence>
<dbReference type="GeneID" id="34568393"/>
<dbReference type="CDD" id="cd09917">
    <property type="entry name" value="F-box_SF"/>
    <property type="match status" value="1"/>
</dbReference>
<keyword evidence="3" id="KW-1185">Reference proteome</keyword>
<gene>
    <name evidence="2" type="ORF">psal_cds_1228</name>
</gene>
<dbReference type="SUPFAM" id="SSF81383">
    <property type="entry name" value="F-box domain"/>
    <property type="match status" value="1"/>
</dbReference>
<dbReference type="Proteomes" id="UP000204584">
    <property type="component" value="Segment"/>
</dbReference>
<name>A0A291ATZ4_9VIRU</name>
<sequence length="481" mass="54570">MEKHAHRDQPRSPFASQRTVLAGLPVELWALIVRYCRADDLAALTRVCGALRECAWARVDDACRATHASVDAFVTRWERKSAVCDGRFAAMTCRCLGAGLYRYTSDTSDDDDDSDYDSAGESDDGMMVHDDDDDDKGKDVAGTVDDDGAGHVNDKDNRERDGQIDVVPHIRWRAYGTSEYHGGPCSTWLCDVCGHRARIATDHADDQDARGQAGLPHRFRAVYEIDLDRRHVWTERRRDLHMADFVLADPVAGADFVVPAGVAHLLDPLLFHKLARWSRGGATVAYGHGGVLGGIGSIRGWMPLRRRRTRALMQTHDTDQATLMVCCDATNPMWGAVAVARIRRLPVAIAWHCGDRSVAALIARWREHPLRLQEARFATDWVEWAIHIYTAAMYQIWSDNAKRSAEDHGGMYERIAERNHAESGKAWAHLLDAKEHRFFFDHDHDVVDNVLDDDDDSPYETARQRQRQQRRRMRRDPRARW</sequence>
<evidence type="ECO:0000256" key="1">
    <source>
        <dbReference type="SAM" id="MobiDB-lite"/>
    </source>
</evidence>
<dbReference type="InterPro" id="IPR036047">
    <property type="entry name" value="F-box-like_dom_sf"/>
</dbReference>
<feature type="compositionally biased region" description="Basic and acidic residues" evidence="1">
    <location>
        <begin position="148"/>
        <end position="160"/>
    </location>
</feature>
<dbReference type="RefSeq" id="YP_009430134.1">
    <property type="nucleotide sequence ID" value="NC_022098.1"/>
</dbReference>
<feature type="compositionally biased region" description="Basic residues" evidence="1">
    <location>
        <begin position="464"/>
        <end position="475"/>
    </location>
</feature>
<dbReference type="EMBL" id="KC977571">
    <property type="protein sequence ID" value="ATE82295.1"/>
    <property type="molecule type" value="Genomic_DNA"/>
</dbReference>
<dbReference type="KEGG" id="vg:34568393"/>
<feature type="region of interest" description="Disordered" evidence="1">
    <location>
        <begin position="451"/>
        <end position="481"/>
    </location>
</feature>
<evidence type="ECO:0008006" key="4">
    <source>
        <dbReference type="Google" id="ProtNLM"/>
    </source>
</evidence>
<organism evidence="2 3">
    <name type="scientific">Pandoravirus salinus</name>
    <dbReference type="NCBI Taxonomy" id="1349410"/>
    <lineage>
        <taxon>Viruses</taxon>
        <taxon>Pandoravirus</taxon>
    </lineage>
</organism>
<protein>
    <recommendedName>
        <fullName evidence="4">F-box domain containing protein</fullName>
    </recommendedName>
</protein>
<feature type="region of interest" description="Disordered" evidence="1">
    <location>
        <begin position="106"/>
        <end position="160"/>
    </location>
</feature>